<accession>A0A8S5MHF3</accession>
<sequence length="91" mass="10311">MSLFVCSKCGCIDNTATSCYWALIRPCKNRIYDKSLKEYEGKPLCSECAAIEYSEGGEVVVVPGTWHGKFKKEWPTEEEKKHIGKNGILNY</sequence>
<evidence type="ECO:0000313" key="1">
    <source>
        <dbReference type="EMBL" id="DAD81471.1"/>
    </source>
</evidence>
<organism evidence="1">
    <name type="scientific">Podoviridae sp. ct1h53</name>
    <dbReference type="NCBI Taxonomy" id="2826536"/>
    <lineage>
        <taxon>Viruses</taxon>
        <taxon>Duplodnaviria</taxon>
        <taxon>Heunggongvirae</taxon>
        <taxon>Uroviricota</taxon>
        <taxon>Caudoviricetes</taxon>
    </lineage>
</organism>
<dbReference type="EMBL" id="BK014902">
    <property type="protein sequence ID" value="DAD81471.1"/>
    <property type="molecule type" value="Genomic_DNA"/>
</dbReference>
<protein>
    <submittedName>
        <fullName evidence="1">Rubredoxin loop, ELECTRON TRANSPORT</fullName>
    </submittedName>
</protein>
<name>A0A8S5MHF3_9CAUD</name>
<proteinExistence type="predicted"/>
<reference evidence="1" key="1">
    <citation type="journal article" date="2021" name="Proc. Natl. Acad. Sci. U.S.A.">
        <title>A Catalog of Tens of Thousands of Viruses from Human Metagenomes Reveals Hidden Associations with Chronic Diseases.</title>
        <authorList>
            <person name="Tisza M.J."/>
            <person name="Buck C.B."/>
        </authorList>
    </citation>
    <scope>NUCLEOTIDE SEQUENCE</scope>
    <source>
        <strain evidence="1">Ct1h53</strain>
    </source>
</reference>